<dbReference type="Gene3D" id="3.40.50.300">
    <property type="entry name" value="P-loop containing nucleotide triphosphate hydrolases"/>
    <property type="match status" value="1"/>
</dbReference>
<dbReference type="InterPro" id="IPR027417">
    <property type="entry name" value="P-loop_NTPase"/>
</dbReference>
<dbReference type="RefSeq" id="WP_120669217.1">
    <property type="nucleotide sequence ID" value="NZ_AZRV01000035.1"/>
</dbReference>
<evidence type="ECO:0000313" key="2">
    <source>
        <dbReference type="Proteomes" id="UP000286235"/>
    </source>
</evidence>
<keyword evidence="2" id="KW-1185">Reference proteome</keyword>
<organism evidence="1 2">
    <name type="scientific">Caldibacillus debilis GB1</name>
    <dbReference type="NCBI Taxonomy" id="1339248"/>
    <lineage>
        <taxon>Bacteria</taxon>
        <taxon>Bacillati</taxon>
        <taxon>Bacillota</taxon>
        <taxon>Bacilli</taxon>
        <taxon>Bacillales</taxon>
        <taxon>Bacillaceae</taxon>
        <taxon>Caldibacillus</taxon>
    </lineage>
</organism>
<dbReference type="Proteomes" id="UP000286235">
    <property type="component" value="Unassembled WGS sequence"/>
</dbReference>
<sequence>MAKKLTKTGKLIVCYPVLQGNGSKYTATNLAHEIKMHDKELDVALVDLDFKVPYLAGYLSGHDTVHTIDNLIEKIDGGFLSEEDIRDNMVKLKDGVELLKGTKLTNTHYFIKQQHIRQILVLLKRMYDVVVVAVSHGNDSLSATVSMLSADHILMIARNDFSNYQVLESQIRFLQNYAVNEDKIKLIFNMYDPSSNLDFQPILQKTGVPLVAWVPFNPDTANNKHIESGGIGGRLFRRREQTPYDELIALLLDEEAAAQK</sequence>
<comment type="caution">
    <text evidence="1">The sequence shown here is derived from an EMBL/GenBank/DDBJ whole genome shotgun (WGS) entry which is preliminary data.</text>
</comment>
<dbReference type="AlphaFoldDB" id="A0A420VDQ1"/>
<evidence type="ECO:0000313" key="1">
    <source>
        <dbReference type="EMBL" id="RKO61794.1"/>
    </source>
</evidence>
<accession>A0A420VDQ1</accession>
<protein>
    <submittedName>
        <fullName evidence="1">AAA domain</fullName>
    </submittedName>
</protein>
<dbReference type="EMBL" id="AZRV01000035">
    <property type="protein sequence ID" value="RKO61794.1"/>
    <property type="molecule type" value="Genomic_DNA"/>
</dbReference>
<reference evidence="1 2" key="1">
    <citation type="submission" date="2013-12" db="EMBL/GenBank/DDBJ databases">
        <title>Genome and proteome characterization of Caldibacillus debilis GB1 derived from a cellulolytic aero-tolerant co-culture.</title>
        <authorList>
            <person name="Wushke S.T."/>
            <person name="Zhang X."/>
            <person name="Fristensky B."/>
            <person name="Wilkins J.A."/>
            <person name="Levin D.B."/>
            <person name="Sparling R."/>
        </authorList>
    </citation>
    <scope>NUCLEOTIDE SEQUENCE [LARGE SCALE GENOMIC DNA]</scope>
    <source>
        <strain evidence="1 2">GB1</strain>
    </source>
</reference>
<proteinExistence type="predicted"/>
<name>A0A420VDQ1_9BACI</name>
<gene>
    <name evidence="1" type="ORF">Cdeb_01287</name>
</gene>
<dbReference type="SUPFAM" id="SSF52540">
    <property type="entry name" value="P-loop containing nucleoside triphosphate hydrolases"/>
    <property type="match status" value="1"/>
</dbReference>